<dbReference type="Gene3D" id="3.40.640.10">
    <property type="entry name" value="Type I PLP-dependent aspartate aminotransferase-like (Major domain)"/>
    <property type="match status" value="1"/>
</dbReference>
<dbReference type="GO" id="GO:0006534">
    <property type="term" value="P:cysteine metabolic process"/>
    <property type="evidence" value="ECO:0007669"/>
    <property type="project" value="UniProtKB-UniRule"/>
</dbReference>
<dbReference type="PROSITE" id="PS00595">
    <property type="entry name" value="AA_TRANSFER_CLASS_5"/>
    <property type="match status" value="1"/>
</dbReference>
<reference evidence="10" key="2">
    <citation type="submission" date="2021-05" db="EMBL/GenBank/DDBJ databases">
        <title>Protein family content uncovers lineage relationships and bacterial pathway maintenance mechanisms in DPANN archaea.</title>
        <authorList>
            <person name="Castelle C.J."/>
            <person name="Meheust R."/>
            <person name="Jaffe A.L."/>
            <person name="Seitz K."/>
            <person name="Gong X."/>
            <person name="Baker B.J."/>
            <person name="Banfield J.F."/>
        </authorList>
    </citation>
    <scope>NUCLEOTIDE SEQUENCE</scope>
    <source>
        <strain evidence="10">RIFCSPLOWO2_01_FULL_AR10_48_17</strain>
    </source>
</reference>
<evidence type="ECO:0000256" key="8">
    <source>
        <dbReference type="RuleBase" id="RU004506"/>
    </source>
</evidence>
<dbReference type="Proteomes" id="UP000675968">
    <property type="component" value="Unassembled WGS sequence"/>
</dbReference>
<evidence type="ECO:0000256" key="7">
    <source>
        <dbReference type="RuleBase" id="RU004504"/>
    </source>
</evidence>
<dbReference type="CDD" id="cd06453">
    <property type="entry name" value="SufS_like"/>
    <property type="match status" value="1"/>
</dbReference>
<dbReference type="PANTHER" id="PTHR43586">
    <property type="entry name" value="CYSTEINE DESULFURASE"/>
    <property type="match status" value="1"/>
</dbReference>
<comment type="catalytic activity">
    <reaction evidence="6 8">
        <text>(sulfur carrier)-H + L-cysteine = (sulfur carrier)-SH + L-alanine</text>
        <dbReference type="Rhea" id="RHEA:43892"/>
        <dbReference type="Rhea" id="RHEA-COMP:14737"/>
        <dbReference type="Rhea" id="RHEA-COMP:14739"/>
        <dbReference type="ChEBI" id="CHEBI:29917"/>
        <dbReference type="ChEBI" id="CHEBI:35235"/>
        <dbReference type="ChEBI" id="CHEBI:57972"/>
        <dbReference type="ChEBI" id="CHEBI:64428"/>
        <dbReference type="EC" id="2.8.1.7"/>
    </reaction>
</comment>
<evidence type="ECO:0000313" key="11">
    <source>
        <dbReference type="Proteomes" id="UP000675968"/>
    </source>
</evidence>
<dbReference type="Pfam" id="PF00266">
    <property type="entry name" value="Aminotran_5"/>
    <property type="match status" value="1"/>
</dbReference>
<dbReference type="InterPro" id="IPR000192">
    <property type="entry name" value="Aminotrans_V_dom"/>
</dbReference>
<dbReference type="PANTHER" id="PTHR43586:SF8">
    <property type="entry name" value="CYSTEINE DESULFURASE 1, CHLOROPLASTIC"/>
    <property type="match status" value="1"/>
</dbReference>
<evidence type="ECO:0000256" key="1">
    <source>
        <dbReference type="ARBA" id="ARBA00001933"/>
    </source>
</evidence>
<dbReference type="SUPFAM" id="SSF53383">
    <property type="entry name" value="PLP-dependent transferases"/>
    <property type="match status" value="1"/>
</dbReference>
<name>A0A8T4LDY0_9ARCH</name>
<reference evidence="10" key="1">
    <citation type="submission" date="2021-03" db="EMBL/GenBank/DDBJ databases">
        <authorList>
            <person name="Jaffe A."/>
        </authorList>
    </citation>
    <scope>NUCLEOTIDE SEQUENCE</scope>
    <source>
        <strain evidence="10">RIFCSPLOWO2_01_FULL_AR10_48_17</strain>
    </source>
</reference>
<protein>
    <recommendedName>
        <fullName evidence="3 8">Cysteine desulfurase</fullName>
        <ecNumber evidence="3 8">2.8.1.7</ecNumber>
    </recommendedName>
</protein>
<comment type="function">
    <text evidence="8">Catalyzes the removal of elemental sulfur and selenium atoms from L-cysteine, L-cystine, L-selenocysteine, and L-selenocystine to produce L-alanine.</text>
</comment>
<dbReference type="InterPro" id="IPR010970">
    <property type="entry name" value="Cys_dSase_SufS"/>
</dbReference>
<dbReference type="InterPro" id="IPR015424">
    <property type="entry name" value="PyrdxlP-dep_Trfase"/>
</dbReference>
<keyword evidence="5 8" id="KW-0663">Pyridoxal phosphate</keyword>
<feature type="domain" description="Aminotransferase class V" evidence="9">
    <location>
        <begin position="24"/>
        <end position="395"/>
    </location>
</feature>
<dbReference type="GO" id="GO:0030170">
    <property type="term" value="F:pyridoxal phosphate binding"/>
    <property type="evidence" value="ECO:0007669"/>
    <property type="project" value="UniProtKB-UniRule"/>
</dbReference>
<evidence type="ECO:0000259" key="9">
    <source>
        <dbReference type="Pfam" id="PF00266"/>
    </source>
</evidence>
<accession>A0A8T4LDY0</accession>
<proteinExistence type="inferred from homology"/>
<keyword evidence="4 8" id="KW-0808">Transferase</keyword>
<dbReference type="Gene3D" id="3.90.1150.10">
    <property type="entry name" value="Aspartate Aminotransferase, domain 1"/>
    <property type="match status" value="1"/>
</dbReference>
<dbReference type="NCBIfam" id="TIGR01979">
    <property type="entry name" value="sufS"/>
    <property type="match status" value="1"/>
</dbReference>
<dbReference type="GO" id="GO:0031071">
    <property type="term" value="F:cysteine desulfurase activity"/>
    <property type="evidence" value="ECO:0007669"/>
    <property type="project" value="UniProtKB-UniRule"/>
</dbReference>
<evidence type="ECO:0000313" key="10">
    <source>
        <dbReference type="EMBL" id="MBS3061106.1"/>
    </source>
</evidence>
<dbReference type="EMBL" id="JAGVWC010000007">
    <property type="protein sequence ID" value="MBS3061106.1"/>
    <property type="molecule type" value="Genomic_DNA"/>
</dbReference>
<dbReference type="InterPro" id="IPR015421">
    <property type="entry name" value="PyrdxlP-dep_Trfase_major"/>
</dbReference>
<comment type="caution">
    <text evidence="10">The sequence shown here is derived from an EMBL/GenBank/DDBJ whole genome shotgun (WGS) entry which is preliminary data.</text>
</comment>
<evidence type="ECO:0000256" key="2">
    <source>
        <dbReference type="ARBA" id="ARBA00010447"/>
    </source>
</evidence>
<evidence type="ECO:0000256" key="6">
    <source>
        <dbReference type="ARBA" id="ARBA00050776"/>
    </source>
</evidence>
<evidence type="ECO:0000256" key="3">
    <source>
        <dbReference type="ARBA" id="ARBA00012239"/>
    </source>
</evidence>
<dbReference type="InterPro" id="IPR015422">
    <property type="entry name" value="PyrdxlP-dep_Trfase_small"/>
</dbReference>
<comment type="cofactor">
    <cofactor evidence="1 7">
        <name>pyridoxal 5'-phosphate</name>
        <dbReference type="ChEBI" id="CHEBI:597326"/>
    </cofactor>
</comment>
<dbReference type="InterPro" id="IPR020578">
    <property type="entry name" value="Aminotrans_V_PyrdxlP_BS"/>
</dbReference>
<evidence type="ECO:0000256" key="5">
    <source>
        <dbReference type="ARBA" id="ARBA00022898"/>
    </source>
</evidence>
<sequence>MVNWEKIRKEFPILRRQVNKKPLVYLDSAATSQKPRVVIDAIADFYCNHNANVHRAKHTLSEEASNLFDEGHELAADLVNAYSMQEIVLTRNATEAINLVSFGLKKKGFFKKGDEILVSGMEHHANLVPWIVLAEELDLKLKVIPLSSSMELDLDAAEKMISKKTRLVAVSHASNVLGTINDVRQLSRLAHDYGGLCLVDACQSVPHFPVDVRKIGCDFLTWSSHKMCGPTGVGLLWGRQDVLSSLPPFLTGGEMISEVFWDRATYNSLPWRFEAGTMDIAGMVGFGAAVEFLQGIGFDEISKRDSNLGRAAHKALSQLPGVKVLGPKPEKKVSIFSFTVDGVHPHDVATVLDSDGIAIRSGNHCAQPLLRDLGFDAVCRASFYFYNSFDEVDKLVEGIEKTQRIFKVGKK</sequence>
<evidence type="ECO:0000256" key="4">
    <source>
        <dbReference type="ARBA" id="ARBA00022679"/>
    </source>
</evidence>
<comment type="similarity">
    <text evidence="2 8">Belongs to the class-V pyridoxal-phosphate-dependent aminotransferase family. Csd subfamily.</text>
</comment>
<organism evidence="10 11">
    <name type="scientific">Candidatus Iainarchaeum sp</name>
    <dbReference type="NCBI Taxonomy" id="3101447"/>
    <lineage>
        <taxon>Archaea</taxon>
        <taxon>Candidatus Iainarchaeota</taxon>
        <taxon>Candidatus Iainarchaeia</taxon>
        <taxon>Candidatus Iainarchaeales</taxon>
        <taxon>Candidatus Iainarchaeaceae</taxon>
        <taxon>Candidatus Iainarchaeum</taxon>
    </lineage>
</organism>
<dbReference type="EC" id="2.8.1.7" evidence="3 8"/>
<gene>
    <name evidence="10" type="ORF">J4215_00825</name>
</gene>
<dbReference type="AlphaFoldDB" id="A0A8T4LDY0"/>